<protein>
    <submittedName>
        <fullName evidence="2">Uncharacterized protein</fullName>
    </submittedName>
</protein>
<feature type="chain" id="PRO_5045345412" evidence="1">
    <location>
        <begin position="25"/>
        <end position="174"/>
    </location>
</feature>
<dbReference type="EMBL" id="FXUL01000021">
    <property type="protein sequence ID" value="SMP74559.1"/>
    <property type="molecule type" value="Genomic_DNA"/>
</dbReference>
<gene>
    <name evidence="2" type="ORF">SAMN06295970_12112</name>
</gene>
<proteinExistence type="predicted"/>
<comment type="caution">
    <text evidence="2">The sequence shown here is derived from an EMBL/GenBank/DDBJ whole genome shotgun (WGS) entry which is preliminary data.</text>
</comment>
<dbReference type="RefSeq" id="WP_283444447.1">
    <property type="nucleotide sequence ID" value="NZ_FXUL01000021.1"/>
</dbReference>
<accession>A0ABY1QNH4</accession>
<name>A0ABY1QNH4_9BURK</name>
<evidence type="ECO:0000313" key="3">
    <source>
        <dbReference type="Proteomes" id="UP001158049"/>
    </source>
</evidence>
<evidence type="ECO:0000313" key="2">
    <source>
        <dbReference type="EMBL" id="SMP74559.1"/>
    </source>
</evidence>
<evidence type="ECO:0000256" key="1">
    <source>
        <dbReference type="SAM" id="SignalP"/>
    </source>
</evidence>
<keyword evidence="1" id="KW-0732">Signal</keyword>
<feature type="signal peptide" evidence="1">
    <location>
        <begin position="1"/>
        <end position="24"/>
    </location>
</feature>
<dbReference type="Proteomes" id="UP001158049">
    <property type="component" value="Unassembled WGS sequence"/>
</dbReference>
<organism evidence="2 3">
    <name type="scientific">Noviherbaspirillum suwonense</name>
    <dbReference type="NCBI Taxonomy" id="1224511"/>
    <lineage>
        <taxon>Bacteria</taxon>
        <taxon>Pseudomonadati</taxon>
        <taxon>Pseudomonadota</taxon>
        <taxon>Betaproteobacteria</taxon>
        <taxon>Burkholderiales</taxon>
        <taxon>Oxalobacteraceae</taxon>
        <taxon>Noviherbaspirillum</taxon>
    </lineage>
</organism>
<reference evidence="2 3" key="1">
    <citation type="submission" date="2017-05" db="EMBL/GenBank/DDBJ databases">
        <authorList>
            <person name="Varghese N."/>
            <person name="Submissions S."/>
        </authorList>
    </citation>
    <scope>NUCLEOTIDE SEQUENCE [LARGE SCALE GENOMIC DNA]</scope>
    <source>
        <strain evidence="2 3">DSM 26001</strain>
    </source>
</reference>
<sequence length="174" mass="18959">MRLPPCPKLAPLLLYLAAAFCSAAAPEGFRGMKWGDPVARLPNATAVSNPSGCYANRREELRLARAQLFGVLYCFENDKLVRVELRSATGEDNLKAFRDAVDGIFGEPPPQPPGARPNVVVYTAAGAPVAVTLIREVLGVHKYLLILEYRGTAEADKADAVRENRDEAKKDFGF</sequence>
<keyword evidence="3" id="KW-1185">Reference proteome</keyword>